<feature type="compositionally biased region" description="Polar residues" evidence="1">
    <location>
        <begin position="192"/>
        <end position="201"/>
    </location>
</feature>
<evidence type="ECO:0000313" key="3">
    <source>
        <dbReference type="Proteomes" id="UP000187609"/>
    </source>
</evidence>
<dbReference type="KEGG" id="nau:109206202"/>
<dbReference type="EMBL" id="MJEQ01037184">
    <property type="protein sequence ID" value="OIT05826.1"/>
    <property type="molecule type" value="Genomic_DNA"/>
</dbReference>
<dbReference type="Gramene" id="OIT05826">
    <property type="protein sequence ID" value="OIT05826"/>
    <property type="gene ID" value="A4A49_10747"/>
</dbReference>
<proteinExistence type="predicted"/>
<feature type="compositionally biased region" description="Basic and acidic residues" evidence="1">
    <location>
        <begin position="256"/>
        <end position="273"/>
    </location>
</feature>
<dbReference type="AlphaFoldDB" id="A0A1J6IM80"/>
<feature type="compositionally biased region" description="Polar residues" evidence="1">
    <location>
        <begin position="139"/>
        <end position="153"/>
    </location>
</feature>
<dbReference type="PANTHER" id="PTHR33673:SF36">
    <property type="entry name" value="MYB-LIKE PROTEIN Q"/>
    <property type="match status" value="1"/>
</dbReference>
<keyword evidence="3" id="KW-1185">Reference proteome</keyword>
<dbReference type="OrthoDB" id="676141at2759"/>
<comment type="caution">
    <text evidence="2">The sequence shown here is derived from an EMBL/GenBank/DDBJ whole genome shotgun (WGS) entry which is preliminary data.</text>
</comment>
<sequence length="393" mass="42938">MESWSNGNKPLMQHPETKHEDRKPLMEVKTTGLYPSSSSPSSPSSSEDSFELSTSRKDPLGDLYTKSEKDSSLSPSPESSSSPDVPNQTPQWSMISASPRGEMEAPPFPDEWNGANPSPMKSPPIHTMGHPPGYDPNRIPSSVFSSKPNNPMEWSTASNESLFSIHMGNNSFSRDQFNMMYRSGELTKPEEWSNSPANPYNAQPEVKSNEKKSLPPNLPLPLVEVATDKEVKSASVVEGPAMQEKIAESPKIVSVENHENNIKEKTSNVDEVQHTASAPHKSDGKVVPPTEASHASSPRLSNESGNSSSSFAFPVLLNDAGKTGSLKAPSAKMDRPQPQPQPQPQPDSQPEVQPQSPPRSRPQSQPQSKQPESQPKLAATTWFSCFSCWPRCC</sequence>
<dbReference type="PANTHER" id="PTHR33673">
    <property type="entry name" value="SUPPRESSOR SRP40-LIKE PROTEIN"/>
    <property type="match status" value="1"/>
</dbReference>
<accession>A0A1J6IM80</accession>
<feature type="compositionally biased region" description="Low complexity" evidence="1">
    <location>
        <begin position="361"/>
        <end position="375"/>
    </location>
</feature>
<reference evidence="2" key="1">
    <citation type="submission" date="2016-11" db="EMBL/GenBank/DDBJ databases">
        <title>The genome of Nicotiana attenuata.</title>
        <authorList>
            <person name="Xu S."/>
            <person name="Brockmoeller T."/>
            <person name="Gaquerel E."/>
            <person name="Navarro A."/>
            <person name="Kuhl H."/>
            <person name="Gase K."/>
            <person name="Ling Z."/>
            <person name="Zhou W."/>
            <person name="Kreitzer C."/>
            <person name="Stanke M."/>
            <person name="Tang H."/>
            <person name="Lyons E."/>
            <person name="Pandey P."/>
            <person name="Pandey S.P."/>
            <person name="Timmermann B."/>
            <person name="Baldwin I.T."/>
        </authorList>
    </citation>
    <scope>NUCLEOTIDE SEQUENCE [LARGE SCALE GENOMIC DNA]</scope>
    <source>
        <strain evidence="2">UT</strain>
    </source>
</reference>
<name>A0A1J6IM80_NICAT</name>
<evidence type="ECO:0000256" key="1">
    <source>
        <dbReference type="SAM" id="MobiDB-lite"/>
    </source>
</evidence>
<organism evidence="2 3">
    <name type="scientific">Nicotiana attenuata</name>
    <name type="common">Coyote tobacco</name>
    <dbReference type="NCBI Taxonomy" id="49451"/>
    <lineage>
        <taxon>Eukaryota</taxon>
        <taxon>Viridiplantae</taxon>
        <taxon>Streptophyta</taxon>
        <taxon>Embryophyta</taxon>
        <taxon>Tracheophyta</taxon>
        <taxon>Spermatophyta</taxon>
        <taxon>Magnoliopsida</taxon>
        <taxon>eudicotyledons</taxon>
        <taxon>Gunneridae</taxon>
        <taxon>Pentapetalae</taxon>
        <taxon>asterids</taxon>
        <taxon>lamiids</taxon>
        <taxon>Solanales</taxon>
        <taxon>Solanaceae</taxon>
        <taxon>Nicotianoideae</taxon>
        <taxon>Nicotianeae</taxon>
        <taxon>Nicotiana</taxon>
    </lineage>
</organism>
<feature type="region of interest" description="Disordered" evidence="1">
    <location>
        <begin position="1"/>
        <end position="153"/>
    </location>
</feature>
<feature type="compositionally biased region" description="Basic and acidic residues" evidence="1">
    <location>
        <begin position="54"/>
        <end position="71"/>
    </location>
</feature>
<feature type="compositionally biased region" description="Polar residues" evidence="1">
    <location>
        <begin position="85"/>
        <end position="96"/>
    </location>
</feature>
<feature type="compositionally biased region" description="Low complexity" evidence="1">
    <location>
        <begin position="72"/>
        <end position="84"/>
    </location>
</feature>
<dbReference type="OMA" id="DEWNGAN"/>
<feature type="compositionally biased region" description="Low complexity" evidence="1">
    <location>
        <begin position="296"/>
        <end position="310"/>
    </location>
</feature>
<feature type="compositionally biased region" description="Basic and acidic residues" evidence="1">
    <location>
        <begin position="15"/>
        <end position="26"/>
    </location>
</feature>
<dbReference type="STRING" id="49451.A0A1J6IM80"/>
<gene>
    <name evidence="2" type="ORF">A4A49_10747</name>
</gene>
<protein>
    <submittedName>
        <fullName evidence="2">Uncharacterized protein</fullName>
    </submittedName>
</protein>
<feature type="compositionally biased region" description="Low complexity" evidence="1">
    <location>
        <begin position="35"/>
        <end position="46"/>
    </location>
</feature>
<feature type="compositionally biased region" description="Pro residues" evidence="1">
    <location>
        <begin position="337"/>
        <end position="347"/>
    </location>
</feature>
<evidence type="ECO:0000313" key="2">
    <source>
        <dbReference type="EMBL" id="OIT05826.1"/>
    </source>
</evidence>
<feature type="region of interest" description="Disordered" evidence="1">
    <location>
        <begin position="186"/>
        <end position="377"/>
    </location>
</feature>
<dbReference type="Proteomes" id="UP000187609">
    <property type="component" value="Unassembled WGS sequence"/>
</dbReference>